<evidence type="ECO:0000256" key="4">
    <source>
        <dbReference type="ARBA" id="ARBA00023284"/>
    </source>
</evidence>
<keyword evidence="4" id="KW-0676">Redox-active center</keyword>
<dbReference type="SUPFAM" id="SSF52833">
    <property type="entry name" value="Thioredoxin-like"/>
    <property type="match status" value="1"/>
</dbReference>
<dbReference type="RefSeq" id="WP_264488277.1">
    <property type="nucleotide sequence ID" value="NZ_JAPDDT010000007.1"/>
</dbReference>
<feature type="domain" description="Thioredoxin" evidence="6">
    <location>
        <begin position="166"/>
        <end position="322"/>
    </location>
</feature>
<protein>
    <submittedName>
        <fullName evidence="7">Thioredoxin-like domain-containing protein</fullName>
    </submittedName>
</protein>
<name>A0ABT3GKY2_9BACT</name>
<evidence type="ECO:0000256" key="2">
    <source>
        <dbReference type="ARBA" id="ARBA00022748"/>
    </source>
</evidence>
<feature type="chain" id="PRO_5046742549" evidence="5">
    <location>
        <begin position="23"/>
        <end position="332"/>
    </location>
</feature>
<dbReference type="PANTHER" id="PTHR42852">
    <property type="entry name" value="THIOL:DISULFIDE INTERCHANGE PROTEIN DSBE"/>
    <property type="match status" value="1"/>
</dbReference>
<dbReference type="EMBL" id="JAPDDT010000007">
    <property type="protein sequence ID" value="MCW1924169.1"/>
    <property type="molecule type" value="Genomic_DNA"/>
</dbReference>
<dbReference type="Pfam" id="PF13905">
    <property type="entry name" value="Thioredoxin_8"/>
    <property type="match status" value="1"/>
</dbReference>
<keyword evidence="8" id="KW-1185">Reference proteome</keyword>
<organism evidence="7 8">
    <name type="scientific">Luteolibacter arcticus</name>
    <dbReference type="NCBI Taxonomy" id="1581411"/>
    <lineage>
        <taxon>Bacteria</taxon>
        <taxon>Pseudomonadati</taxon>
        <taxon>Verrucomicrobiota</taxon>
        <taxon>Verrucomicrobiia</taxon>
        <taxon>Verrucomicrobiales</taxon>
        <taxon>Verrucomicrobiaceae</taxon>
        <taxon>Luteolibacter</taxon>
    </lineage>
</organism>
<comment type="caution">
    <text evidence="7">The sequence shown here is derived from an EMBL/GenBank/DDBJ whole genome shotgun (WGS) entry which is preliminary data.</text>
</comment>
<dbReference type="InterPro" id="IPR012336">
    <property type="entry name" value="Thioredoxin-like_fold"/>
</dbReference>
<dbReference type="Gene3D" id="3.40.30.10">
    <property type="entry name" value="Glutaredoxin"/>
    <property type="match status" value="1"/>
</dbReference>
<proteinExistence type="predicted"/>
<evidence type="ECO:0000313" key="8">
    <source>
        <dbReference type="Proteomes" id="UP001320876"/>
    </source>
</evidence>
<keyword evidence="3" id="KW-1015">Disulfide bond</keyword>
<evidence type="ECO:0000256" key="5">
    <source>
        <dbReference type="SAM" id="SignalP"/>
    </source>
</evidence>
<sequence>MFSSGTTSSLAALLLLAATCFAQEPKTVPEPKPAPEEDPYASLPPKRAALERMISERGTPEAFEAAIKKAREQGVSDQAILEARFLYHVDRREDDKIAAMLPEFLRRKDDFKIEQSEIFAVKEDWLAVVEYVEAIDALKKNDRDGFKKHITEAFWLSPRQASAFAPHIDRMRLDEAMRTVKIDGSIKLPSLLAKDPLELATLMRDRKALLLHFWSPWSRECEASMPDFKVTATELEKHGVAVASLLAESTPDAAKDAKEIVAGLGDKPPGVWLLDREKDSLMRLLRIQNLPTMVLVSPEGSVIYNGHPSEDGLWDALSKLAPEVKRPAVEGH</sequence>
<evidence type="ECO:0000259" key="6">
    <source>
        <dbReference type="PROSITE" id="PS51352"/>
    </source>
</evidence>
<reference evidence="7 8" key="1">
    <citation type="submission" date="2022-10" db="EMBL/GenBank/DDBJ databases">
        <title>Luteolibacter arcticus strain CCTCC AB 2014275, whole genome shotgun sequencing project.</title>
        <authorList>
            <person name="Zhao G."/>
            <person name="Shen L."/>
        </authorList>
    </citation>
    <scope>NUCLEOTIDE SEQUENCE [LARGE SCALE GENOMIC DNA]</scope>
    <source>
        <strain evidence="7 8">CCTCC AB 2014275</strain>
    </source>
</reference>
<evidence type="ECO:0000313" key="7">
    <source>
        <dbReference type="EMBL" id="MCW1924169.1"/>
    </source>
</evidence>
<keyword evidence="2" id="KW-0201">Cytochrome c-type biogenesis</keyword>
<keyword evidence="5" id="KW-0732">Signal</keyword>
<evidence type="ECO:0000256" key="3">
    <source>
        <dbReference type="ARBA" id="ARBA00023157"/>
    </source>
</evidence>
<dbReference type="InterPro" id="IPR036249">
    <property type="entry name" value="Thioredoxin-like_sf"/>
</dbReference>
<dbReference type="InterPro" id="IPR013766">
    <property type="entry name" value="Thioredoxin_domain"/>
</dbReference>
<accession>A0ABT3GKY2</accession>
<dbReference type="PROSITE" id="PS51352">
    <property type="entry name" value="THIOREDOXIN_2"/>
    <property type="match status" value="1"/>
</dbReference>
<dbReference type="Proteomes" id="UP001320876">
    <property type="component" value="Unassembled WGS sequence"/>
</dbReference>
<comment type="subcellular location">
    <subcellularLocation>
        <location evidence="1">Cell envelope</location>
    </subcellularLocation>
</comment>
<evidence type="ECO:0000256" key="1">
    <source>
        <dbReference type="ARBA" id="ARBA00004196"/>
    </source>
</evidence>
<dbReference type="PANTHER" id="PTHR42852:SF6">
    <property type="entry name" value="THIOL:DISULFIDE INTERCHANGE PROTEIN DSBE"/>
    <property type="match status" value="1"/>
</dbReference>
<feature type="signal peptide" evidence="5">
    <location>
        <begin position="1"/>
        <end position="22"/>
    </location>
</feature>
<dbReference type="InterPro" id="IPR050553">
    <property type="entry name" value="Thioredoxin_ResA/DsbE_sf"/>
</dbReference>
<gene>
    <name evidence="7" type="ORF">OKA05_16505</name>
</gene>